<dbReference type="InterPro" id="IPR050465">
    <property type="entry name" value="UPF0194_transport"/>
</dbReference>
<name>A0A1G9YKK4_9SPHI</name>
<feature type="domain" description="YknX-like beta-barrel" evidence="5">
    <location>
        <begin position="229"/>
        <end position="273"/>
    </location>
</feature>
<evidence type="ECO:0000256" key="3">
    <source>
        <dbReference type="SAM" id="Coils"/>
    </source>
</evidence>
<dbReference type="InterPro" id="IPR058636">
    <property type="entry name" value="Beta-barrel_YknX"/>
</dbReference>
<feature type="domain" description="YknX-like barrel-sandwich hybrid" evidence="4">
    <location>
        <begin position="52"/>
        <end position="217"/>
    </location>
</feature>
<evidence type="ECO:0000313" key="6">
    <source>
        <dbReference type="EMBL" id="SDN09688.1"/>
    </source>
</evidence>
<gene>
    <name evidence="6" type="ORF">SAMN05421813_1412</name>
</gene>
<protein>
    <submittedName>
        <fullName evidence="6">RND family efflux transporter, MFP subunit</fullName>
    </submittedName>
</protein>
<organism evidence="6 7">
    <name type="scientific">Daejeonella rubra</name>
    <dbReference type="NCBI Taxonomy" id="990371"/>
    <lineage>
        <taxon>Bacteria</taxon>
        <taxon>Pseudomonadati</taxon>
        <taxon>Bacteroidota</taxon>
        <taxon>Sphingobacteriia</taxon>
        <taxon>Sphingobacteriales</taxon>
        <taxon>Sphingobacteriaceae</taxon>
        <taxon>Daejeonella</taxon>
    </lineage>
</organism>
<evidence type="ECO:0000256" key="1">
    <source>
        <dbReference type="ARBA" id="ARBA00004196"/>
    </source>
</evidence>
<dbReference type="Proteomes" id="UP000199226">
    <property type="component" value="Unassembled WGS sequence"/>
</dbReference>
<proteinExistence type="predicted"/>
<accession>A0A1G9YKK4</accession>
<keyword evidence="7" id="KW-1185">Reference proteome</keyword>
<dbReference type="Pfam" id="PF25990">
    <property type="entry name" value="Beta-barrel_YknX"/>
    <property type="match status" value="1"/>
</dbReference>
<evidence type="ECO:0000256" key="2">
    <source>
        <dbReference type="ARBA" id="ARBA00023054"/>
    </source>
</evidence>
<dbReference type="PRINTS" id="PR01490">
    <property type="entry name" value="RTXTOXIND"/>
</dbReference>
<dbReference type="OrthoDB" id="869610at2"/>
<comment type="subcellular location">
    <subcellularLocation>
        <location evidence="1">Cell envelope</location>
    </subcellularLocation>
</comment>
<keyword evidence="2 3" id="KW-0175">Coiled coil</keyword>
<sequence length="357" mass="40452">MNIRILFILIVFLNSCKSSVEKIKPEIKPVSQSVYASGIIKSQDQYQAYATVNGIIEQLFVTEGDTVKKGQAILRVSNDVQQLNTENARLAANFNDIAANQGKLNEAASVIDLSRNKMKNDSLLFFRQKNLWEQRVGTKVELEQRELAYQNSKNTYNSAIIRYNDLERQLSFASSQAKKNLFISQSLARDFTLKSEMNGIVYSLNKKKGELVSPQTPVAVIGDADNFILEMQVDEYDILMVKNGLKVLVKLDSYKDKVFEAKVTRINPLMDERSKTFLVEAEFVDLPERLFPNITFEASILVQSKTKAMIIPRNYLLNDSMVLKVNGDTVLVKTGLKDYQKIEIISGITEQDELIKP</sequence>
<evidence type="ECO:0000259" key="4">
    <source>
        <dbReference type="Pfam" id="PF25984"/>
    </source>
</evidence>
<reference evidence="7" key="1">
    <citation type="submission" date="2016-10" db="EMBL/GenBank/DDBJ databases">
        <authorList>
            <person name="Varghese N."/>
            <person name="Submissions S."/>
        </authorList>
    </citation>
    <scope>NUCLEOTIDE SEQUENCE [LARGE SCALE GENOMIC DNA]</scope>
    <source>
        <strain evidence="7">DSM 24536</strain>
    </source>
</reference>
<dbReference type="RefSeq" id="WP_090707043.1">
    <property type="nucleotide sequence ID" value="NZ_FNHH01000041.1"/>
</dbReference>
<dbReference type="PANTHER" id="PTHR32347">
    <property type="entry name" value="EFFLUX SYSTEM COMPONENT YKNX-RELATED"/>
    <property type="match status" value="1"/>
</dbReference>
<evidence type="ECO:0000259" key="5">
    <source>
        <dbReference type="Pfam" id="PF25990"/>
    </source>
</evidence>
<dbReference type="Pfam" id="PF25984">
    <property type="entry name" value="BSH_YknX"/>
    <property type="match status" value="1"/>
</dbReference>
<dbReference type="AlphaFoldDB" id="A0A1G9YKK4"/>
<evidence type="ECO:0000313" key="7">
    <source>
        <dbReference type="Proteomes" id="UP000199226"/>
    </source>
</evidence>
<dbReference type="SUPFAM" id="SSF111369">
    <property type="entry name" value="HlyD-like secretion proteins"/>
    <property type="match status" value="1"/>
</dbReference>
<dbReference type="Gene3D" id="2.40.30.170">
    <property type="match status" value="1"/>
</dbReference>
<feature type="coiled-coil region" evidence="3">
    <location>
        <begin position="73"/>
        <end position="100"/>
    </location>
</feature>
<dbReference type="PANTHER" id="PTHR32347:SF14">
    <property type="entry name" value="EFFLUX SYSTEM COMPONENT YKNX-RELATED"/>
    <property type="match status" value="1"/>
</dbReference>
<dbReference type="EMBL" id="FNHH01000041">
    <property type="protein sequence ID" value="SDN09688.1"/>
    <property type="molecule type" value="Genomic_DNA"/>
</dbReference>
<dbReference type="InterPro" id="IPR058639">
    <property type="entry name" value="BSH_YknX-like"/>
</dbReference>
<dbReference type="Gene3D" id="2.40.50.100">
    <property type="match status" value="1"/>
</dbReference>
<dbReference type="GO" id="GO:0030313">
    <property type="term" value="C:cell envelope"/>
    <property type="evidence" value="ECO:0007669"/>
    <property type="project" value="UniProtKB-SubCell"/>
</dbReference>
<dbReference type="STRING" id="990371.SAMN05421813_1412"/>